<dbReference type="AlphaFoldDB" id="A0A7J8SZV2"/>
<keyword evidence="3" id="KW-1185">Reference proteome</keyword>
<dbReference type="EMBL" id="JABFAC010000013">
    <property type="protein sequence ID" value="MBA0631355.1"/>
    <property type="molecule type" value="Genomic_DNA"/>
</dbReference>
<dbReference type="InterPro" id="IPR002156">
    <property type="entry name" value="RNaseH_domain"/>
</dbReference>
<sequence>LNNNHSNVDDVVTIGKAWSTTSISNSRLSEIYCVVECAKLGGTRAKDHCAKWISEFTMQTEDEPVFKIEVKTILEGLKITWGSEFQQVEVECDNNLVVECATNSKM</sequence>
<reference evidence="2 3" key="1">
    <citation type="journal article" date="2019" name="Genome Biol. Evol.">
        <title>Insights into the evolution of the New World diploid cottons (Gossypium, subgenus Houzingenia) based on genome sequencing.</title>
        <authorList>
            <person name="Grover C.E."/>
            <person name="Arick M.A. 2nd"/>
            <person name="Thrash A."/>
            <person name="Conover J.L."/>
            <person name="Sanders W.S."/>
            <person name="Peterson D.G."/>
            <person name="Frelichowski J.E."/>
            <person name="Scheffler J.A."/>
            <person name="Scheffler B.E."/>
            <person name="Wendel J.F."/>
        </authorList>
    </citation>
    <scope>NUCLEOTIDE SEQUENCE [LARGE SCALE GENOMIC DNA]</scope>
    <source>
        <strain evidence="2">27</strain>
        <tissue evidence="2">Leaf</tissue>
    </source>
</reference>
<name>A0A7J8SZV2_GOSDV</name>
<comment type="caution">
    <text evidence="2">The sequence shown here is derived from an EMBL/GenBank/DDBJ whole genome shotgun (WGS) entry which is preliminary data.</text>
</comment>
<feature type="domain" description="RNase H type-1" evidence="1">
    <location>
        <begin position="50"/>
        <end position="105"/>
    </location>
</feature>
<dbReference type="Pfam" id="PF13456">
    <property type="entry name" value="RVT_3"/>
    <property type="match status" value="1"/>
</dbReference>
<organism evidence="2 3">
    <name type="scientific">Gossypium davidsonii</name>
    <name type="common">Davidson's cotton</name>
    <name type="synonym">Gossypium klotzschianum subsp. davidsonii</name>
    <dbReference type="NCBI Taxonomy" id="34287"/>
    <lineage>
        <taxon>Eukaryota</taxon>
        <taxon>Viridiplantae</taxon>
        <taxon>Streptophyta</taxon>
        <taxon>Embryophyta</taxon>
        <taxon>Tracheophyta</taxon>
        <taxon>Spermatophyta</taxon>
        <taxon>Magnoliopsida</taxon>
        <taxon>eudicotyledons</taxon>
        <taxon>Gunneridae</taxon>
        <taxon>Pentapetalae</taxon>
        <taxon>rosids</taxon>
        <taxon>malvids</taxon>
        <taxon>Malvales</taxon>
        <taxon>Malvaceae</taxon>
        <taxon>Malvoideae</taxon>
        <taxon>Gossypium</taxon>
    </lineage>
</organism>
<dbReference type="Proteomes" id="UP000593561">
    <property type="component" value="Unassembled WGS sequence"/>
</dbReference>
<feature type="non-terminal residue" evidence="2">
    <location>
        <position position="1"/>
    </location>
</feature>
<gene>
    <name evidence="2" type="ORF">Godav_000236</name>
</gene>
<evidence type="ECO:0000313" key="2">
    <source>
        <dbReference type="EMBL" id="MBA0631355.1"/>
    </source>
</evidence>
<dbReference type="GO" id="GO:0004523">
    <property type="term" value="F:RNA-DNA hybrid ribonuclease activity"/>
    <property type="evidence" value="ECO:0007669"/>
    <property type="project" value="InterPro"/>
</dbReference>
<proteinExistence type="predicted"/>
<dbReference type="GO" id="GO:0003676">
    <property type="term" value="F:nucleic acid binding"/>
    <property type="evidence" value="ECO:0007669"/>
    <property type="project" value="InterPro"/>
</dbReference>
<protein>
    <recommendedName>
        <fullName evidence="1">RNase H type-1 domain-containing protein</fullName>
    </recommendedName>
</protein>
<evidence type="ECO:0000259" key="1">
    <source>
        <dbReference type="Pfam" id="PF13456"/>
    </source>
</evidence>
<accession>A0A7J8SZV2</accession>
<evidence type="ECO:0000313" key="3">
    <source>
        <dbReference type="Proteomes" id="UP000593561"/>
    </source>
</evidence>